<protein>
    <submittedName>
        <fullName evidence="1">Uncharacterized protein</fullName>
    </submittedName>
</protein>
<dbReference type="EMBL" id="BK015955">
    <property type="protein sequence ID" value="DAF86966.1"/>
    <property type="molecule type" value="Genomic_DNA"/>
</dbReference>
<reference evidence="1" key="1">
    <citation type="journal article" date="2021" name="Proc. Natl. Acad. Sci. U.S.A.">
        <title>A Catalog of Tens of Thousands of Viruses from Human Metagenomes Reveals Hidden Associations with Chronic Diseases.</title>
        <authorList>
            <person name="Tisza M.J."/>
            <person name="Buck C.B."/>
        </authorList>
    </citation>
    <scope>NUCLEOTIDE SEQUENCE</scope>
    <source>
        <strain evidence="1">CtvBz3</strain>
    </source>
</reference>
<accession>A0A8S5TXM9</accession>
<sequence>MKAYPFLTEEGKYDRAAIMRHAHLMMFRFSLFSESLKYVWGLAKRNKRDYIKASALLQEDVPFAKKNGNILKESFLINHPENRYYDNSWR</sequence>
<proteinExistence type="predicted"/>
<organism evidence="1">
    <name type="scientific">Siphoviridae sp. ctvBz3</name>
    <dbReference type="NCBI Taxonomy" id="2825720"/>
    <lineage>
        <taxon>Viruses</taxon>
        <taxon>Duplodnaviria</taxon>
        <taxon>Heunggongvirae</taxon>
        <taxon>Uroviricota</taxon>
        <taxon>Caudoviricetes</taxon>
    </lineage>
</organism>
<evidence type="ECO:0000313" key="1">
    <source>
        <dbReference type="EMBL" id="DAF86966.1"/>
    </source>
</evidence>
<name>A0A8S5TXM9_9CAUD</name>